<dbReference type="GO" id="GO:0005829">
    <property type="term" value="C:cytosol"/>
    <property type="evidence" value="ECO:0007669"/>
    <property type="project" value="TreeGrafter"/>
</dbReference>
<feature type="binding site" evidence="19">
    <location>
        <position position="144"/>
    </location>
    <ligand>
        <name>Mg(2+)</name>
        <dbReference type="ChEBI" id="CHEBI:18420"/>
        <label>2</label>
    </ligand>
</feature>
<evidence type="ECO:0000256" key="14">
    <source>
        <dbReference type="ARBA" id="ARBA00023211"/>
    </source>
</evidence>
<dbReference type="EC" id="4.1.99.12" evidence="19"/>
<keyword evidence="22" id="KW-1185">Reference proteome</keyword>
<proteinExistence type="inferred from homology"/>
<dbReference type="Pfam" id="PF00926">
    <property type="entry name" value="DHBP_synthase"/>
    <property type="match status" value="1"/>
</dbReference>
<feature type="binding site" evidence="19">
    <location>
        <position position="270"/>
    </location>
    <ligand>
        <name>Zn(2+)</name>
        <dbReference type="ChEBI" id="CHEBI:29105"/>
        <note>catalytic</note>
    </ligand>
</feature>
<feature type="region of interest" description="DHBP synthase" evidence="19">
    <location>
        <begin position="1"/>
        <end position="203"/>
    </location>
</feature>
<comment type="cofactor">
    <cofactor evidence="19">
        <name>Mg(2+)</name>
        <dbReference type="ChEBI" id="CHEBI:18420"/>
    </cofactor>
    <cofactor evidence="19">
        <name>Mn(2+)</name>
        <dbReference type="ChEBI" id="CHEBI:29035"/>
    </cofactor>
    <text evidence="19">Binds 2 divalent metal cations per subunit. Magnesium or manganese.</text>
</comment>
<reference evidence="21 22" key="1">
    <citation type="submission" date="2016-01" db="EMBL/GenBank/DDBJ databases">
        <title>The new phylogeny of the genus Mycobacterium.</title>
        <authorList>
            <person name="Tarcisio F."/>
            <person name="Conor M."/>
            <person name="Antonella G."/>
            <person name="Elisabetta G."/>
            <person name="Giulia F.S."/>
            <person name="Sara T."/>
            <person name="Anna F."/>
            <person name="Clotilde B."/>
            <person name="Roberto B."/>
            <person name="Veronica D.S."/>
            <person name="Fabio R."/>
            <person name="Monica P."/>
            <person name="Olivier J."/>
            <person name="Enrico T."/>
            <person name="Nicola S."/>
        </authorList>
    </citation>
    <scope>NUCLEOTIDE SEQUENCE [LARGE SCALE GENOMIC DNA]</scope>
    <source>
        <strain evidence="21 22">DSM 44852</strain>
    </source>
</reference>
<feature type="site" description="Essential for DHBP synthase activity" evidence="19">
    <location>
        <position position="127"/>
    </location>
</feature>
<keyword evidence="10 19" id="KW-0378">Hydrolase</keyword>
<feature type="binding site" evidence="19">
    <location>
        <position position="29"/>
    </location>
    <ligand>
        <name>Mg(2+)</name>
        <dbReference type="ChEBI" id="CHEBI:18420"/>
        <label>1</label>
    </ligand>
</feature>
<dbReference type="PIRSF" id="PIRSF001259">
    <property type="entry name" value="RibA"/>
    <property type="match status" value="1"/>
</dbReference>
<comment type="function">
    <text evidence="3 19">Catalyzes the conversion of D-ribulose 5-phosphate to formate and 3,4-dihydroxy-2-butanone 4-phosphate.</text>
</comment>
<dbReference type="NCBIfam" id="TIGR00506">
    <property type="entry name" value="ribB"/>
    <property type="match status" value="1"/>
</dbReference>
<dbReference type="GO" id="GO:0008270">
    <property type="term" value="F:zinc ion binding"/>
    <property type="evidence" value="ECO:0007669"/>
    <property type="project" value="UniProtKB-UniRule"/>
</dbReference>
<dbReference type="InterPro" id="IPR032677">
    <property type="entry name" value="GTP_cyclohydro_II"/>
</dbReference>
<evidence type="ECO:0000256" key="18">
    <source>
        <dbReference type="ARBA" id="ARBA00049295"/>
    </source>
</evidence>
<dbReference type="HAMAP" id="MF_01283">
    <property type="entry name" value="RibBA"/>
    <property type="match status" value="1"/>
</dbReference>
<comment type="cofactor">
    <cofactor evidence="19">
        <name>Zn(2+)</name>
        <dbReference type="ChEBI" id="CHEBI:29105"/>
    </cofactor>
    <text evidence="19">Binds 1 zinc ion per subunit.</text>
</comment>
<dbReference type="EC" id="3.5.4.25" evidence="19"/>
<evidence type="ECO:0000256" key="5">
    <source>
        <dbReference type="ARBA" id="ARBA00004904"/>
    </source>
</evidence>
<dbReference type="NCBIfam" id="NF001591">
    <property type="entry name" value="PRK00393.1"/>
    <property type="match status" value="1"/>
</dbReference>
<comment type="caution">
    <text evidence="21">The sequence shown here is derived from an EMBL/GenBank/DDBJ whole genome shotgun (WGS) entry which is preliminary data.</text>
</comment>
<keyword evidence="12 19" id="KW-0460">Magnesium</keyword>
<evidence type="ECO:0000256" key="11">
    <source>
        <dbReference type="ARBA" id="ARBA00022833"/>
    </source>
</evidence>
<feature type="active site" description="Nucleophile; for GTP cyclohydrolase activity" evidence="19">
    <location>
        <position position="334"/>
    </location>
</feature>
<comment type="similarity">
    <text evidence="19">In the C-terminal section; belongs to the GTP cyclohydrolase II family.</text>
</comment>
<feature type="binding site" evidence="19">
    <location>
        <position position="165"/>
    </location>
    <ligand>
        <name>D-ribulose 5-phosphate</name>
        <dbReference type="ChEBI" id="CHEBI:58121"/>
    </ligand>
</feature>
<evidence type="ECO:0000256" key="16">
    <source>
        <dbReference type="ARBA" id="ARBA00023268"/>
    </source>
</evidence>
<keyword evidence="11 19" id="KW-0862">Zinc</keyword>
<dbReference type="CDD" id="cd00641">
    <property type="entry name" value="GTP_cyclohydro2"/>
    <property type="match status" value="1"/>
</dbReference>
<dbReference type="NCBIfam" id="NF006803">
    <property type="entry name" value="PRK09311.1"/>
    <property type="match status" value="1"/>
</dbReference>
<dbReference type="GO" id="GO:0000287">
    <property type="term" value="F:magnesium ion binding"/>
    <property type="evidence" value="ECO:0007669"/>
    <property type="project" value="UniProtKB-UniRule"/>
</dbReference>
<evidence type="ECO:0000256" key="10">
    <source>
        <dbReference type="ARBA" id="ARBA00022801"/>
    </source>
</evidence>
<evidence type="ECO:0000256" key="9">
    <source>
        <dbReference type="ARBA" id="ARBA00022741"/>
    </source>
</evidence>
<dbReference type="InterPro" id="IPR016299">
    <property type="entry name" value="Riboflavin_synth_RibBA"/>
</dbReference>
<dbReference type="InterPro" id="IPR036144">
    <property type="entry name" value="RibA-like_sf"/>
</dbReference>
<feature type="domain" description="GTP cyclohydrolase II" evidence="20">
    <location>
        <begin position="213"/>
        <end position="376"/>
    </location>
</feature>
<dbReference type="Gene3D" id="3.90.870.10">
    <property type="entry name" value="DHBP synthase"/>
    <property type="match status" value="1"/>
</dbReference>
<evidence type="ECO:0000256" key="13">
    <source>
        <dbReference type="ARBA" id="ARBA00023134"/>
    </source>
</evidence>
<accession>A0A1X1UKS0</accession>
<comment type="pathway">
    <text evidence="4 19">Cofactor biosynthesis; riboflavin biosynthesis; 5-amino-6-(D-ribitylamino)uracil from GTP: step 1/4.</text>
</comment>
<feature type="binding site" evidence="19">
    <location>
        <position position="355"/>
    </location>
    <ligand>
        <name>GTP</name>
        <dbReference type="ChEBI" id="CHEBI:37565"/>
    </ligand>
</feature>
<feature type="binding site" evidence="19">
    <location>
        <begin position="254"/>
        <end position="258"/>
    </location>
    <ligand>
        <name>GTP</name>
        <dbReference type="ChEBI" id="CHEBI:37565"/>
    </ligand>
</feature>
<dbReference type="GO" id="GO:0008686">
    <property type="term" value="F:3,4-dihydroxy-2-butanone-4-phosphate synthase activity"/>
    <property type="evidence" value="ECO:0007669"/>
    <property type="project" value="UniProtKB-UniRule"/>
</dbReference>
<keyword evidence="9 19" id="KW-0547">Nucleotide-binding</keyword>
<feature type="binding site" evidence="19">
    <location>
        <begin position="28"/>
        <end position="29"/>
    </location>
    <ligand>
        <name>D-ribulose 5-phosphate</name>
        <dbReference type="ChEBI" id="CHEBI:58121"/>
    </ligand>
</feature>
<dbReference type="InterPro" id="IPR000926">
    <property type="entry name" value="RibA"/>
</dbReference>
<comment type="pathway">
    <text evidence="5 19">Cofactor biosynthesis; riboflavin biosynthesis; 2-hydroxy-3-oxobutyl phosphate from D-ribulose 5-phosphate: step 1/1.</text>
</comment>
<feature type="binding site" evidence="19">
    <location>
        <position position="272"/>
    </location>
    <ligand>
        <name>Zn(2+)</name>
        <dbReference type="ChEBI" id="CHEBI:29105"/>
        <note>catalytic</note>
    </ligand>
</feature>
<comment type="similarity">
    <text evidence="6 19">In the N-terminal section; belongs to the DHBP synthase family.</text>
</comment>
<dbReference type="EMBL" id="LQOV01000003">
    <property type="protein sequence ID" value="ORV57445.1"/>
    <property type="molecule type" value="Genomic_DNA"/>
</dbReference>
<evidence type="ECO:0000256" key="19">
    <source>
        <dbReference type="HAMAP-Rule" id="MF_01283"/>
    </source>
</evidence>
<dbReference type="Proteomes" id="UP000193010">
    <property type="component" value="Unassembled WGS sequence"/>
</dbReference>
<feature type="binding site" evidence="19">
    <location>
        <position position="275"/>
    </location>
    <ligand>
        <name>GTP</name>
        <dbReference type="ChEBI" id="CHEBI:37565"/>
    </ligand>
</feature>
<feature type="binding site" evidence="19">
    <location>
        <begin position="298"/>
        <end position="300"/>
    </location>
    <ligand>
        <name>GTP</name>
        <dbReference type="ChEBI" id="CHEBI:37565"/>
    </ligand>
</feature>
<feature type="site" description="Essential for DHBP synthase activity" evidence="19">
    <location>
        <position position="165"/>
    </location>
</feature>
<feature type="binding site" evidence="19">
    <location>
        <position position="29"/>
    </location>
    <ligand>
        <name>Mg(2+)</name>
        <dbReference type="ChEBI" id="CHEBI:18420"/>
        <label>2</label>
    </ligand>
</feature>
<dbReference type="NCBIfam" id="TIGR00505">
    <property type="entry name" value="ribA"/>
    <property type="match status" value="1"/>
</dbReference>
<dbReference type="GO" id="GO:0003935">
    <property type="term" value="F:GTP cyclohydrolase II activity"/>
    <property type="evidence" value="ECO:0007669"/>
    <property type="project" value="UniProtKB-UniRule"/>
</dbReference>
<dbReference type="PANTHER" id="PTHR21327:SF18">
    <property type="entry name" value="3,4-DIHYDROXY-2-BUTANONE 4-PHOSPHATE SYNTHASE"/>
    <property type="match status" value="1"/>
</dbReference>
<evidence type="ECO:0000256" key="4">
    <source>
        <dbReference type="ARBA" id="ARBA00004853"/>
    </source>
</evidence>
<dbReference type="HAMAP" id="MF_00180">
    <property type="entry name" value="RibB"/>
    <property type="match status" value="1"/>
</dbReference>
<keyword evidence="8 19" id="KW-0479">Metal-binding</keyword>
<feature type="binding site" evidence="19">
    <location>
        <position position="320"/>
    </location>
    <ligand>
        <name>GTP</name>
        <dbReference type="ChEBI" id="CHEBI:37565"/>
    </ligand>
</feature>
<feature type="region of interest" description="GTP cyclohydrolase II" evidence="19">
    <location>
        <begin position="204"/>
        <end position="418"/>
    </location>
</feature>
<dbReference type="RefSeq" id="WP_085219849.1">
    <property type="nucleotide sequence ID" value="NZ_AP022576.1"/>
</dbReference>
<protein>
    <recommendedName>
        <fullName evidence="19">Riboflavin biosynthesis protein RibBA</fullName>
    </recommendedName>
    <domain>
        <recommendedName>
            <fullName evidence="19">3,4-dihydroxy-2-butanone 4-phosphate synthase</fullName>
            <shortName evidence="19">DHBP synthase</shortName>
            <ecNumber evidence="19">4.1.99.12</ecNumber>
        </recommendedName>
    </domain>
    <domain>
        <recommendedName>
            <fullName evidence="19">GTP cyclohydrolase-2</fullName>
            <ecNumber evidence="19">3.5.4.25</ecNumber>
        </recommendedName>
        <alternativeName>
            <fullName evidence="19">GTP cyclohydrolase II</fullName>
        </alternativeName>
    </domain>
</protein>
<evidence type="ECO:0000313" key="21">
    <source>
        <dbReference type="EMBL" id="ORV57445.1"/>
    </source>
</evidence>
<dbReference type="OrthoDB" id="9793111at2"/>
<evidence type="ECO:0000259" key="20">
    <source>
        <dbReference type="Pfam" id="PF00925"/>
    </source>
</evidence>
<dbReference type="SUPFAM" id="SSF55821">
    <property type="entry name" value="YrdC/RibB"/>
    <property type="match status" value="1"/>
</dbReference>
<evidence type="ECO:0000256" key="17">
    <source>
        <dbReference type="ARBA" id="ARBA00043932"/>
    </source>
</evidence>
<dbReference type="STRING" id="292462.AWC05_09285"/>
<dbReference type="GO" id="GO:0030145">
    <property type="term" value="F:manganese ion binding"/>
    <property type="evidence" value="ECO:0007669"/>
    <property type="project" value="UniProtKB-UniRule"/>
</dbReference>
<evidence type="ECO:0000256" key="3">
    <source>
        <dbReference type="ARBA" id="ARBA00002284"/>
    </source>
</evidence>
<organism evidence="21 22">
    <name type="scientific">Mycobacterium florentinum</name>
    <dbReference type="NCBI Taxonomy" id="292462"/>
    <lineage>
        <taxon>Bacteria</taxon>
        <taxon>Bacillati</taxon>
        <taxon>Actinomycetota</taxon>
        <taxon>Actinomycetes</taxon>
        <taxon>Mycobacteriales</taxon>
        <taxon>Mycobacteriaceae</taxon>
        <taxon>Mycobacterium</taxon>
        <taxon>Mycobacterium simiae complex</taxon>
    </lineage>
</organism>
<dbReference type="InterPro" id="IPR000422">
    <property type="entry name" value="DHBP_synthase_RibB"/>
</dbReference>
<sequence length="418" mass="45180">MSESHSVADAIDAVSRGDIVIVTDDEDRENEGDLVMAADAATADKIAFFLRHTSGLICVGMDPQRCDQLDLADMVPANTDPKRTAFTVSVDAGTDVTTGISARDRAVTLRCLVDPSTRAHDFTRPGHVFPLRARQGGVLARAGHTEAAVDLTRLAGRAIGGVLCEVVTPDKRSMARRADLRRLARSCGLRHISIADLIDYRRRTETRITATHSALIPTRHGTFECRAWTSGPDGVEHVALIMGDLGGDEPVLVRLHSECLTGDVLGSQRCDCGQQLDDSLAHIAHRGRGAVVYLRGHEGRGIGIGHKLAAYALQDLGRDTVDANIELGLPVDGRDYCVGVAILRDLGVRSVRLMTNSPAKCDALSRYGIEIAERVPLLPRLTAHNVNYLKTKRERLGHRIDIDLSVTSDTAERDSAAS</sequence>
<feature type="binding site" evidence="19">
    <location>
        <position position="259"/>
    </location>
    <ligand>
        <name>Zn(2+)</name>
        <dbReference type="ChEBI" id="CHEBI:29105"/>
        <note>catalytic</note>
    </ligand>
</feature>
<evidence type="ECO:0000256" key="6">
    <source>
        <dbReference type="ARBA" id="ARBA00005520"/>
    </source>
</evidence>
<dbReference type="PANTHER" id="PTHR21327">
    <property type="entry name" value="GTP CYCLOHYDROLASE II-RELATED"/>
    <property type="match status" value="1"/>
</dbReference>
<dbReference type="SUPFAM" id="SSF142695">
    <property type="entry name" value="RibA-like"/>
    <property type="match status" value="1"/>
</dbReference>
<feature type="active site" description="Proton acceptor; for GTP cyclohydrolase activity" evidence="19">
    <location>
        <position position="332"/>
    </location>
</feature>
<dbReference type="InterPro" id="IPR017945">
    <property type="entry name" value="DHBP_synth_RibB-like_a/b_dom"/>
</dbReference>
<evidence type="ECO:0000256" key="15">
    <source>
        <dbReference type="ARBA" id="ARBA00023239"/>
    </source>
</evidence>
<comment type="cofactor">
    <cofactor evidence="2">
        <name>Mn(2+)</name>
        <dbReference type="ChEBI" id="CHEBI:29035"/>
    </cofactor>
</comment>
<keyword evidence="7 19" id="KW-0686">Riboflavin biosynthesis</keyword>
<comment type="function">
    <text evidence="17 19">Catalyzes the conversion of GTP to 2,5-diamino-6-ribosylamino-4(3H)-pyrimidinone 5'-phosphate (DARP), formate and pyrophosphate.</text>
</comment>
<evidence type="ECO:0000256" key="1">
    <source>
        <dbReference type="ARBA" id="ARBA00000141"/>
    </source>
</evidence>
<dbReference type="HAMAP" id="MF_00179">
    <property type="entry name" value="RibA"/>
    <property type="match status" value="1"/>
</dbReference>
<dbReference type="FunFam" id="3.40.50.10990:FF:000001">
    <property type="entry name" value="Riboflavin biosynthesis protein RibBA"/>
    <property type="match status" value="1"/>
</dbReference>
<dbReference type="GO" id="GO:0005525">
    <property type="term" value="F:GTP binding"/>
    <property type="evidence" value="ECO:0007669"/>
    <property type="project" value="UniProtKB-KW"/>
</dbReference>
<keyword evidence="13 19" id="KW-0342">GTP-binding</keyword>
<dbReference type="FunFam" id="3.90.870.10:FF:000001">
    <property type="entry name" value="Riboflavin biosynthesis protein RibBA"/>
    <property type="match status" value="1"/>
</dbReference>
<dbReference type="Pfam" id="PF00925">
    <property type="entry name" value="GTP_cyclohydro2"/>
    <property type="match status" value="1"/>
</dbReference>
<feature type="binding site" evidence="19">
    <location>
        <begin position="141"/>
        <end position="145"/>
    </location>
    <ligand>
        <name>D-ribulose 5-phosphate</name>
        <dbReference type="ChEBI" id="CHEBI:58121"/>
    </ligand>
</feature>
<keyword evidence="15 19" id="KW-0456">Lyase</keyword>
<name>A0A1X1UKS0_MYCFL</name>
<comment type="catalytic activity">
    <reaction evidence="18 19">
        <text>GTP + 4 H2O = 2,5-diamino-6-hydroxy-4-(5-phosphoribosylamino)-pyrimidine + formate + 2 phosphate + 3 H(+)</text>
        <dbReference type="Rhea" id="RHEA:23704"/>
        <dbReference type="ChEBI" id="CHEBI:15377"/>
        <dbReference type="ChEBI" id="CHEBI:15378"/>
        <dbReference type="ChEBI" id="CHEBI:15740"/>
        <dbReference type="ChEBI" id="CHEBI:37565"/>
        <dbReference type="ChEBI" id="CHEBI:43474"/>
        <dbReference type="ChEBI" id="CHEBI:58614"/>
        <dbReference type="EC" id="3.5.4.25"/>
    </reaction>
</comment>
<dbReference type="UniPathway" id="UPA00275">
    <property type="reaction ID" value="UER00399"/>
</dbReference>
<evidence type="ECO:0000313" key="22">
    <source>
        <dbReference type="Proteomes" id="UP000193010"/>
    </source>
</evidence>
<dbReference type="AlphaFoldDB" id="A0A1X1UKS0"/>
<feature type="binding site" evidence="19">
    <location>
        <position position="33"/>
    </location>
    <ligand>
        <name>D-ribulose 5-phosphate</name>
        <dbReference type="ChEBI" id="CHEBI:58121"/>
    </ligand>
</feature>
<keyword evidence="14 19" id="KW-0464">Manganese</keyword>
<evidence type="ECO:0000256" key="8">
    <source>
        <dbReference type="ARBA" id="ARBA00022723"/>
    </source>
</evidence>
<dbReference type="GO" id="GO:0009231">
    <property type="term" value="P:riboflavin biosynthetic process"/>
    <property type="evidence" value="ECO:0007669"/>
    <property type="project" value="UniProtKB-UniRule"/>
</dbReference>
<keyword evidence="16 19" id="KW-0511">Multifunctional enzyme</keyword>
<evidence type="ECO:0000256" key="2">
    <source>
        <dbReference type="ARBA" id="ARBA00001936"/>
    </source>
</evidence>
<evidence type="ECO:0000256" key="12">
    <source>
        <dbReference type="ARBA" id="ARBA00022842"/>
    </source>
</evidence>
<gene>
    <name evidence="19" type="primary">ribBA</name>
    <name evidence="21" type="ORF">AWC05_09285</name>
</gene>
<feature type="binding site" evidence="19">
    <location>
        <position position="360"/>
    </location>
    <ligand>
        <name>GTP</name>
        <dbReference type="ChEBI" id="CHEBI:37565"/>
    </ligand>
</feature>
<comment type="catalytic activity">
    <reaction evidence="1 19">
        <text>D-ribulose 5-phosphate = (2S)-2-hydroxy-3-oxobutyl phosphate + formate + H(+)</text>
        <dbReference type="Rhea" id="RHEA:18457"/>
        <dbReference type="ChEBI" id="CHEBI:15378"/>
        <dbReference type="ChEBI" id="CHEBI:15740"/>
        <dbReference type="ChEBI" id="CHEBI:58121"/>
        <dbReference type="ChEBI" id="CHEBI:58830"/>
        <dbReference type="EC" id="4.1.99.12"/>
    </reaction>
</comment>
<dbReference type="Gene3D" id="3.40.50.10990">
    <property type="entry name" value="GTP cyclohydrolase II"/>
    <property type="match status" value="1"/>
</dbReference>
<evidence type="ECO:0000256" key="7">
    <source>
        <dbReference type="ARBA" id="ARBA00022619"/>
    </source>
</evidence>